<dbReference type="SUPFAM" id="SSF158911">
    <property type="entry name" value="NEAT domain-like"/>
    <property type="match status" value="1"/>
</dbReference>
<evidence type="ECO:0000313" key="4">
    <source>
        <dbReference type="Proteomes" id="UP000886879"/>
    </source>
</evidence>
<dbReference type="Gene3D" id="2.60.40.1850">
    <property type="match status" value="1"/>
</dbReference>
<evidence type="ECO:0000256" key="2">
    <source>
        <dbReference type="ARBA" id="ARBA00011738"/>
    </source>
</evidence>
<reference evidence="3" key="1">
    <citation type="submission" date="2020-10" db="EMBL/GenBank/DDBJ databases">
        <authorList>
            <person name="Gilroy R."/>
        </authorList>
    </citation>
    <scope>NUCLEOTIDE SEQUENCE</scope>
    <source>
        <strain evidence="3">ChiGjej2B2-12916</strain>
    </source>
</reference>
<reference evidence="3" key="2">
    <citation type="journal article" date="2021" name="PeerJ">
        <title>Extensive microbial diversity within the chicken gut microbiome revealed by metagenomics and culture.</title>
        <authorList>
            <person name="Gilroy R."/>
            <person name="Ravi A."/>
            <person name="Getino M."/>
            <person name="Pursley I."/>
            <person name="Horton D.L."/>
            <person name="Alikhan N.F."/>
            <person name="Baker D."/>
            <person name="Gharbi K."/>
            <person name="Hall N."/>
            <person name="Watson M."/>
            <person name="Adriaenssens E.M."/>
            <person name="Foster-Nyarko E."/>
            <person name="Jarju S."/>
            <person name="Secka A."/>
            <person name="Antonio M."/>
            <person name="Oren A."/>
            <person name="Chaudhuri R.R."/>
            <person name="La Ragione R."/>
            <person name="Hildebrand F."/>
            <person name="Pallen M.J."/>
        </authorList>
    </citation>
    <scope>NUCLEOTIDE SEQUENCE</scope>
    <source>
        <strain evidence="3">ChiGjej2B2-12916</strain>
    </source>
</reference>
<dbReference type="AlphaFoldDB" id="A0A9D0YU90"/>
<accession>A0A9D0YU90</accession>
<evidence type="ECO:0000313" key="3">
    <source>
        <dbReference type="EMBL" id="HIQ61945.1"/>
    </source>
</evidence>
<gene>
    <name evidence="3" type="ORF">IAD31_10210</name>
</gene>
<dbReference type="InterPro" id="IPR037250">
    <property type="entry name" value="NEAT_dom_sf"/>
</dbReference>
<dbReference type="InterPro" id="IPR036388">
    <property type="entry name" value="WH-like_DNA-bd_sf"/>
</dbReference>
<dbReference type="PANTHER" id="PTHR33238">
    <property type="entry name" value="IRON (METAL) DEPENDENT REPRESSOR, DTXR FAMILY"/>
    <property type="match status" value="1"/>
</dbReference>
<comment type="subcellular location">
    <subcellularLocation>
        <location evidence="1">Cytoplasm</location>
    </subcellularLocation>
</comment>
<comment type="subunit">
    <text evidence="2">Homodimer.</text>
</comment>
<sequence>MSEALTPFQIQLLLYYLEAEPSKRTVTDSARSLGVGKWAITRAMDAMEKQGIVERLEHRKTALTAPGIKLAEQYRRKFCVFHRYMQYLDVPLSQIRENALQGLAAGFSDAFMDRLSEQESRMEIKEHFTGRQRFHGGEICDRLEDGSYHFPFIIYREQMKNHSNISMANQGFEHPCELMVKDHQGLVYLTIKTVSAQSAFSGKQMEGRIQKLQYLHDGKFRDGGMDGRYIYFPATALQFISMGKGRDTLLHGSVCLKMQCSVGEMHMPESTAVFTVFIH</sequence>
<name>A0A9D0YU90_9FIRM</name>
<evidence type="ECO:0000256" key="1">
    <source>
        <dbReference type="ARBA" id="ARBA00004496"/>
    </source>
</evidence>
<dbReference type="InterPro" id="IPR050536">
    <property type="entry name" value="DtxR_MntR_Metal-Reg"/>
</dbReference>
<proteinExistence type="predicted"/>
<dbReference type="Proteomes" id="UP000886879">
    <property type="component" value="Unassembled WGS sequence"/>
</dbReference>
<dbReference type="GO" id="GO:0005737">
    <property type="term" value="C:cytoplasm"/>
    <property type="evidence" value="ECO:0007669"/>
    <property type="project" value="UniProtKB-SubCell"/>
</dbReference>
<organism evidence="3 4">
    <name type="scientific">Candidatus Enterenecus faecium</name>
    <dbReference type="NCBI Taxonomy" id="2840780"/>
    <lineage>
        <taxon>Bacteria</taxon>
        <taxon>Bacillati</taxon>
        <taxon>Bacillota</taxon>
        <taxon>Clostridia</taxon>
        <taxon>Eubacteriales</taxon>
        <taxon>Candidatus Enterenecus</taxon>
    </lineage>
</organism>
<dbReference type="InterPro" id="IPR036390">
    <property type="entry name" value="WH_DNA-bd_sf"/>
</dbReference>
<protein>
    <submittedName>
        <fullName evidence="3">Uncharacterized protein</fullName>
    </submittedName>
</protein>
<dbReference type="Gene3D" id="1.10.10.10">
    <property type="entry name" value="Winged helix-like DNA-binding domain superfamily/Winged helix DNA-binding domain"/>
    <property type="match status" value="1"/>
</dbReference>
<dbReference type="EMBL" id="DVFO01000107">
    <property type="protein sequence ID" value="HIQ61945.1"/>
    <property type="molecule type" value="Genomic_DNA"/>
</dbReference>
<dbReference type="SUPFAM" id="SSF46785">
    <property type="entry name" value="Winged helix' DNA-binding domain"/>
    <property type="match status" value="1"/>
</dbReference>
<dbReference type="PANTHER" id="PTHR33238:SF11">
    <property type="entry name" value="TRANSCRIPTIONAL REGULATOR MNTR"/>
    <property type="match status" value="1"/>
</dbReference>
<comment type="caution">
    <text evidence="3">The sequence shown here is derived from an EMBL/GenBank/DDBJ whole genome shotgun (WGS) entry which is preliminary data.</text>
</comment>